<keyword evidence="5 7" id="KW-0326">Glycosidase</keyword>
<feature type="chain" id="PRO_5045298821" description="Beta-xylanase" evidence="8">
    <location>
        <begin position="24"/>
        <end position="1284"/>
    </location>
</feature>
<dbReference type="Gene3D" id="2.60.40.1190">
    <property type="match status" value="1"/>
</dbReference>
<dbReference type="Gene3D" id="3.20.20.80">
    <property type="entry name" value="Glycosidases"/>
    <property type="match status" value="1"/>
</dbReference>
<accession>A0ABW0GP32</accession>
<dbReference type="PANTHER" id="PTHR31490">
    <property type="entry name" value="GLYCOSYL HYDROLASE"/>
    <property type="match status" value="1"/>
</dbReference>
<proteinExistence type="inferred from homology"/>
<dbReference type="EC" id="3.2.1.8" evidence="7"/>
<evidence type="ECO:0000256" key="1">
    <source>
        <dbReference type="ARBA" id="ARBA00007495"/>
    </source>
</evidence>
<keyword evidence="3 7" id="KW-0378">Hydrolase</keyword>
<comment type="similarity">
    <text evidence="1 7">Belongs to the glycosyl hydrolase 10 (cellulase F) family.</text>
</comment>
<evidence type="ECO:0000256" key="5">
    <source>
        <dbReference type="ARBA" id="ARBA00023295"/>
    </source>
</evidence>
<evidence type="ECO:0000256" key="4">
    <source>
        <dbReference type="ARBA" id="ARBA00023277"/>
    </source>
</evidence>
<dbReference type="Gene3D" id="2.60.120.260">
    <property type="entry name" value="Galactose-binding domain-like"/>
    <property type="match status" value="3"/>
</dbReference>
<dbReference type="EMBL" id="JBHSLD010000011">
    <property type="protein sequence ID" value="MFC5381747.1"/>
    <property type="molecule type" value="Genomic_DNA"/>
</dbReference>
<dbReference type="RefSeq" id="WP_340271533.1">
    <property type="nucleotide sequence ID" value="NZ_JBBEOG010000012.1"/>
</dbReference>
<dbReference type="PANTHER" id="PTHR31490:SF90">
    <property type="entry name" value="ENDO-1,4-BETA-XYLANASE A"/>
    <property type="match status" value="1"/>
</dbReference>
<comment type="caution">
    <text evidence="10">The sequence shown here is derived from an EMBL/GenBank/DDBJ whole genome shotgun (WGS) entry which is preliminary data.</text>
</comment>
<dbReference type="InterPro" id="IPR001000">
    <property type="entry name" value="GH10_dom"/>
</dbReference>
<keyword evidence="4 7" id="KW-0119">Carbohydrate metabolism</keyword>
<evidence type="ECO:0000259" key="9">
    <source>
        <dbReference type="PROSITE" id="PS51760"/>
    </source>
</evidence>
<keyword evidence="11" id="KW-1185">Reference proteome</keyword>
<organism evidence="10 11">
    <name type="scientific">Aquipuribacter nitratireducens</name>
    <dbReference type="NCBI Taxonomy" id="650104"/>
    <lineage>
        <taxon>Bacteria</taxon>
        <taxon>Bacillati</taxon>
        <taxon>Actinomycetota</taxon>
        <taxon>Actinomycetes</taxon>
        <taxon>Micrococcales</taxon>
        <taxon>Intrasporangiaceae</taxon>
        <taxon>Aquipuribacter</taxon>
    </lineage>
</organism>
<dbReference type="SUPFAM" id="SSF49344">
    <property type="entry name" value="CBD9-like"/>
    <property type="match status" value="1"/>
</dbReference>
<dbReference type="Pfam" id="PF02018">
    <property type="entry name" value="CBM_4_9"/>
    <property type="match status" value="3"/>
</dbReference>
<protein>
    <recommendedName>
        <fullName evidence="7">Beta-xylanase</fullName>
        <ecNumber evidence="7">3.2.1.8</ecNumber>
    </recommendedName>
</protein>
<dbReference type="InterPro" id="IPR010502">
    <property type="entry name" value="Carb-bd_dom_fam9"/>
</dbReference>
<dbReference type="CDD" id="cd00005">
    <property type="entry name" value="CBM9_like_1"/>
    <property type="match status" value="1"/>
</dbReference>
<keyword evidence="8" id="KW-0732">Signal</keyword>
<dbReference type="InterPro" id="IPR008979">
    <property type="entry name" value="Galactose-bd-like_sf"/>
</dbReference>
<dbReference type="PRINTS" id="PR00134">
    <property type="entry name" value="GLHYDRLASE10"/>
</dbReference>
<dbReference type="InterPro" id="IPR003305">
    <property type="entry name" value="CenC_carb-bd"/>
</dbReference>
<keyword evidence="2" id="KW-0677">Repeat</keyword>
<dbReference type="Pfam" id="PF06452">
    <property type="entry name" value="CBM9_1"/>
    <property type="match status" value="1"/>
</dbReference>
<evidence type="ECO:0000256" key="8">
    <source>
        <dbReference type="SAM" id="SignalP"/>
    </source>
</evidence>
<dbReference type="PROSITE" id="PS51760">
    <property type="entry name" value="GH10_2"/>
    <property type="match status" value="1"/>
</dbReference>
<keyword evidence="6 7" id="KW-0624">Polysaccharide degradation</keyword>
<reference evidence="11" key="1">
    <citation type="journal article" date="2019" name="Int. J. Syst. Evol. Microbiol.">
        <title>The Global Catalogue of Microorganisms (GCM) 10K type strain sequencing project: providing services to taxonomists for standard genome sequencing and annotation.</title>
        <authorList>
            <consortium name="The Broad Institute Genomics Platform"/>
            <consortium name="The Broad Institute Genome Sequencing Center for Infectious Disease"/>
            <person name="Wu L."/>
            <person name="Ma J."/>
        </authorList>
    </citation>
    <scope>NUCLEOTIDE SEQUENCE [LARGE SCALE GENOMIC DNA]</scope>
    <source>
        <strain evidence="11">CCUG 43114</strain>
    </source>
</reference>
<dbReference type="InterPro" id="IPR044846">
    <property type="entry name" value="GH10"/>
</dbReference>
<feature type="domain" description="GH10" evidence="9">
    <location>
        <begin position="496"/>
        <end position="838"/>
    </location>
</feature>
<dbReference type="SMART" id="SM00633">
    <property type="entry name" value="Glyco_10"/>
    <property type="match status" value="1"/>
</dbReference>
<feature type="signal peptide" evidence="8">
    <location>
        <begin position="1"/>
        <end position="23"/>
    </location>
</feature>
<evidence type="ECO:0000256" key="3">
    <source>
        <dbReference type="ARBA" id="ARBA00022801"/>
    </source>
</evidence>
<evidence type="ECO:0000256" key="7">
    <source>
        <dbReference type="RuleBase" id="RU361174"/>
    </source>
</evidence>
<evidence type="ECO:0000256" key="2">
    <source>
        <dbReference type="ARBA" id="ARBA00022737"/>
    </source>
</evidence>
<evidence type="ECO:0000256" key="6">
    <source>
        <dbReference type="ARBA" id="ARBA00023326"/>
    </source>
</evidence>
<sequence>MRTWGAALLVLVVAGGLAGPATGAGTTSAGDEPVVVSTDFEDGTTGPWVQNGDATLSVVDDGEGGNALLVAGRVNDYDGIKSPPGLLEPGASYTFSMRVRLAPGTAGSAGVRLVVEPAYTWVGNSTMTADAWTTVSGTYTVPADGDSATQRVYIGTGALAGPYDYLVDDVVITGGPTGPDVETVTSLDFDADSFEPWTQSGSPTLTFVDAAGADGSAGRALSITRTADFDGIQSPLGLLEADREYAFSLRARLPEGASGSAGVRLVLKPAYTWVASGTVDATGWTTITGTYTLPADVDPAETQLYVGTEDTGSTYTVLVDDVVVTAAAEDSGDPDGPVGPGLQTSFEDGLDGWVPRGDGDGDPTLAVTTDYAATGTRSALVSGRSSQGDGIGRDVTGLMTTGTTYEITAQVRFAPGATADDVWLSMQRTGGGATSFDTVGQFAGVTSAGWTRVSATYQVPTADSLFVYFETAYPDGSAGSFLVDDVAITPLEAPEIQDVTPIQDTVPWPVGVAIDQRETTGPAAELLTRHFDQVSAENHMKPEAWYSGSGPETFRLHPQAEAIMDFAVQEDLRVYGHVLVWHSQTPAWFFQAADGSPLTTSEADKQVLRERMRTHVFSVAETLADDYGPFGSEGNPLVAWDVVNEVISDSGEFSDGMRRSEWYRVLGEEFVDLAFVYADEAFNDVYAAEGVDRPVTLFINDYNTELSGKQARYRALVERLLAREVPIDGVGHQFHVSLSLPVQALEDAILAFDDLPLTQVVTELDVTTGTPVTEALLVDQGYYYRDAFRIFREQADELYAVTIWGLTDGRSWRAANGDPLLFDDGLQAKPAYYGVVDGELSARQRSAFVFAGDVPLDGEAVGSPVWDRLPLLPVEDVAAFQLRWEPDHLTAYVTVADTTASAQDEVTFVVGDSSYVVARDGSTDASGVRAVAAEVDGGYVLVVHLPLSGAAEGDLVSFDAVVTDDGTDTAWNEPGALGTLTLVEPLSFTQAVEAVPVAPTVDGDVDDVWSDAQVVTTDTQVSGTGGATAAVRTLWQGQTLYVLAEVSDDEVDTTGSDPWQQDSVEIFLDAGNVKNGPYRYDDTQVRVSAENVVSFGTGDEGFQADRLESATTVVDGGYVVEAAVSLLEYGGLGTFHGFDVQVNDAADGARTGIRTWADPTGAGYQTTARWGVLELVGPAFVPDPAVEVGSWLVAAGGTLDLSVSGFVPGSEVEVVLRDERGGAPSEVVVATVTAGPDGSATVAAVVPQDVRKGPHTLLVRSGDLVAGLDRDVVVRGGPAGRGPR</sequence>
<dbReference type="Pfam" id="PF00331">
    <property type="entry name" value="Glyco_hydro_10"/>
    <property type="match status" value="1"/>
</dbReference>
<evidence type="ECO:0000313" key="10">
    <source>
        <dbReference type="EMBL" id="MFC5381747.1"/>
    </source>
</evidence>
<evidence type="ECO:0000313" key="11">
    <source>
        <dbReference type="Proteomes" id="UP001596122"/>
    </source>
</evidence>
<comment type="catalytic activity">
    <reaction evidence="7">
        <text>Endohydrolysis of (1-&gt;4)-beta-D-xylosidic linkages in xylans.</text>
        <dbReference type="EC" id="3.2.1.8"/>
    </reaction>
</comment>
<gene>
    <name evidence="10" type="ORF">ACFPJ6_13220</name>
</gene>
<name>A0ABW0GP32_9MICO</name>
<dbReference type="InterPro" id="IPR017853">
    <property type="entry name" value="GH"/>
</dbReference>
<dbReference type="Proteomes" id="UP001596122">
    <property type="component" value="Unassembled WGS sequence"/>
</dbReference>
<dbReference type="SUPFAM" id="SSF49785">
    <property type="entry name" value="Galactose-binding domain-like"/>
    <property type="match status" value="3"/>
</dbReference>
<dbReference type="SUPFAM" id="SSF51445">
    <property type="entry name" value="(Trans)glycosidases"/>
    <property type="match status" value="1"/>
</dbReference>